<reference evidence="1" key="1">
    <citation type="submission" date="2022-03" db="EMBL/GenBank/DDBJ databases">
        <authorList>
            <person name="Martin C."/>
        </authorList>
    </citation>
    <scope>NUCLEOTIDE SEQUENCE</scope>
</reference>
<gene>
    <name evidence="1" type="ORF">OFUS_LOCUS4826</name>
</gene>
<feature type="non-terminal residue" evidence="1">
    <location>
        <position position="108"/>
    </location>
</feature>
<dbReference type="Proteomes" id="UP000749559">
    <property type="component" value="Unassembled WGS sequence"/>
</dbReference>
<organism evidence="1 2">
    <name type="scientific">Owenia fusiformis</name>
    <name type="common">Polychaete worm</name>
    <dbReference type="NCBI Taxonomy" id="6347"/>
    <lineage>
        <taxon>Eukaryota</taxon>
        <taxon>Metazoa</taxon>
        <taxon>Spiralia</taxon>
        <taxon>Lophotrochozoa</taxon>
        <taxon>Annelida</taxon>
        <taxon>Polychaeta</taxon>
        <taxon>Sedentaria</taxon>
        <taxon>Canalipalpata</taxon>
        <taxon>Sabellida</taxon>
        <taxon>Oweniida</taxon>
        <taxon>Oweniidae</taxon>
        <taxon>Owenia</taxon>
    </lineage>
</organism>
<evidence type="ECO:0000313" key="2">
    <source>
        <dbReference type="Proteomes" id="UP000749559"/>
    </source>
</evidence>
<sequence>MEIGEKKREILEWVSGEKIIRINLMRRENQGNRFTGEWKSREQIYWGVEIKGTDLLGSGNQGNCQIKEDCIVSIYIHTITTARYCTSNVTLGNSSNLHIHSNTNTSHR</sequence>
<evidence type="ECO:0000313" key="1">
    <source>
        <dbReference type="EMBL" id="CAH1777833.1"/>
    </source>
</evidence>
<dbReference type="EMBL" id="CAIIXF020000002">
    <property type="protein sequence ID" value="CAH1777833.1"/>
    <property type="molecule type" value="Genomic_DNA"/>
</dbReference>
<accession>A0A8J1XLX0</accession>
<proteinExistence type="predicted"/>
<comment type="caution">
    <text evidence="1">The sequence shown here is derived from an EMBL/GenBank/DDBJ whole genome shotgun (WGS) entry which is preliminary data.</text>
</comment>
<name>A0A8J1XLX0_OWEFU</name>
<dbReference type="AlphaFoldDB" id="A0A8J1XLX0"/>
<protein>
    <submittedName>
        <fullName evidence="1">Uncharacterized protein</fullName>
    </submittedName>
</protein>
<keyword evidence="2" id="KW-1185">Reference proteome</keyword>